<feature type="signal peptide" evidence="1">
    <location>
        <begin position="1"/>
        <end position="20"/>
    </location>
</feature>
<feature type="chain" id="PRO_5039268162" description="Secreted protein" evidence="1">
    <location>
        <begin position="21"/>
        <end position="311"/>
    </location>
</feature>
<gene>
    <name evidence="2" type="ORF">SAMN05444320_10366</name>
</gene>
<reference evidence="2 3" key="1">
    <citation type="submission" date="2016-11" db="EMBL/GenBank/DDBJ databases">
        <authorList>
            <person name="Jaros S."/>
            <person name="Januszkiewicz K."/>
            <person name="Wedrychowicz H."/>
        </authorList>
    </citation>
    <scope>NUCLEOTIDE SEQUENCE [LARGE SCALE GENOMIC DNA]</scope>
    <source>
        <strain evidence="2 3">DSM 44523</strain>
    </source>
</reference>
<evidence type="ECO:0008006" key="4">
    <source>
        <dbReference type="Google" id="ProtNLM"/>
    </source>
</evidence>
<evidence type="ECO:0000313" key="3">
    <source>
        <dbReference type="Proteomes" id="UP000184501"/>
    </source>
</evidence>
<proteinExistence type="predicted"/>
<protein>
    <recommendedName>
        <fullName evidence="4">Secreted protein</fullName>
    </recommendedName>
</protein>
<accession>A0A1M5ACX6</accession>
<dbReference type="STRING" id="2017.SAMN05444320_10366"/>
<evidence type="ECO:0000313" key="2">
    <source>
        <dbReference type="EMBL" id="SHF28113.1"/>
    </source>
</evidence>
<dbReference type="RefSeq" id="WP_073481187.1">
    <property type="nucleotide sequence ID" value="NZ_FQVN01000003.1"/>
</dbReference>
<sequence>MTRRPFTAVVVMLAWIAAFAVVTPSGAVASGPSARRPGPCVGMTWTIREQRWTGDLVHVGHDQHSDPYRGDTPCDTELPVLCLEKQNLPVPPGITPDFHAGWSGGTVQITRPVSGWSLTSRGSADALCARQFGAGYRMAEFHDGGGGWSWWAAGNINRFWSSVHNQRSNPWDTTTGKAYTWVVARQETNRDLVNVHADQRSEGYVGDTPVGARLPVLCLRQDGRANPGGLNPFDYYNGWAGGEVRLAPAIAGASLTSRAAADSYCALHFGAGWRMGEHHDGGGGWGWWASGNVSRTWVAIDDQRANPWDPR</sequence>
<dbReference type="Proteomes" id="UP000184501">
    <property type="component" value="Unassembled WGS sequence"/>
</dbReference>
<keyword evidence="3" id="KW-1185">Reference proteome</keyword>
<name>A0A1M5ACX6_STRHI</name>
<dbReference type="EMBL" id="FQVN01000003">
    <property type="protein sequence ID" value="SHF28113.1"/>
    <property type="molecule type" value="Genomic_DNA"/>
</dbReference>
<dbReference type="AlphaFoldDB" id="A0A1M5ACX6"/>
<dbReference type="OrthoDB" id="583296at2"/>
<organism evidence="2 3">
    <name type="scientific">Streptoalloteichus hindustanus</name>
    <dbReference type="NCBI Taxonomy" id="2017"/>
    <lineage>
        <taxon>Bacteria</taxon>
        <taxon>Bacillati</taxon>
        <taxon>Actinomycetota</taxon>
        <taxon>Actinomycetes</taxon>
        <taxon>Pseudonocardiales</taxon>
        <taxon>Pseudonocardiaceae</taxon>
        <taxon>Streptoalloteichus</taxon>
    </lineage>
</organism>
<keyword evidence="1" id="KW-0732">Signal</keyword>
<evidence type="ECO:0000256" key="1">
    <source>
        <dbReference type="SAM" id="SignalP"/>
    </source>
</evidence>